<gene>
    <name evidence="1" type="ORF">HPLM_LOCUS21584</name>
</gene>
<sequence>MNSDFKITDALAASFALEMYDMVEAIEEEILKYQGDPDALVILLYHIDNFTPETKQQLLMASAKQIAAVSQLRPFVGLPTSIFKRVIKIAMNSIAEIEDAFNVARAIIIWTGENQNRNVRLYLF</sequence>
<evidence type="ECO:0000313" key="2">
    <source>
        <dbReference type="Proteomes" id="UP000268014"/>
    </source>
</evidence>
<name>A0A0N4XB50_HAEPC</name>
<protein>
    <submittedName>
        <fullName evidence="3">BACK domain-containing protein</fullName>
    </submittedName>
</protein>
<evidence type="ECO:0000313" key="3">
    <source>
        <dbReference type="WBParaSite" id="HPLM_0002159501-mRNA-1"/>
    </source>
</evidence>
<proteinExistence type="predicted"/>
<dbReference type="AlphaFoldDB" id="A0A0N4XB50"/>
<dbReference type="Proteomes" id="UP000268014">
    <property type="component" value="Unassembled WGS sequence"/>
</dbReference>
<dbReference type="EMBL" id="UZAF01023691">
    <property type="protein sequence ID" value="VDO90908.1"/>
    <property type="molecule type" value="Genomic_DNA"/>
</dbReference>
<dbReference type="WBParaSite" id="HPLM_0002159501-mRNA-1">
    <property type="protein sequence ID" value="HPLM_0002159501-mRNA-1"/>
    <property type="gene ID" value="HPLM_0002159501"/>
</dbReference>
<evidence type="ECO:0000313" key="1">
    <source>
        <dbReference type="EMBL" id="VDO90908.1"/>
    </source>
</evidence>
<reference evidence="3" key="1">
    <citation type="submission" date="2017-02" db="UniProtKB">
        <authorList>
            <consortium name="WormBaseParasite"/>
        </authorList>
    </citation>
    <scope>IDENTIFICATION</scope>
</reference>
<organism evidence="3">
    <name type="scientific">Haemonchus placei</name>
    <name type="common">Barber's pole worm</name>
    <dbReference type="NCBI Taxonomy" id="6290"/>
    <lineage>
        <taxon>Eukaryota</taxon>
        <taxon>Metazoa</taxon>
        <taxon>Ecdysozoa</taxon>
        <taxon>Nematoda</taxon>
        <taxon>Chromadorea</taxon>
        <taxon>Rhabditida</taxon>
        <taxon>Rhabditina</taxon>
        <taxon>Rhabditomorpha</taxon>
        <taxon>Strongyloidea</taxon>
        <taxon>Trichostrongylidae</taxon>
        <taxon>Haemonchus</taxon>
    </lineage>
</organism>
<accession>A0A0N4XB50</accession>
<reference evidence="1 2" key="2">
    <citation type="submission" date="2018-11" db="EMBL/GenBank/DDBJ databases">
        <authorList>
            <consortium name="Pathogen Informatics"/>
        </authorList>
    </citation>
    <scope>NUCLEOTIDE SEQUENCE [LARGE SCALE GENOMIC DNA]</scope>
    <source>
        <strain evidence="1 2">MHpl1</strain>
    </source>
</reference>
<keyword evidence="2" id="KW-1185">Reference proteome</keyword>
<dbReference type="OrthoDB" id="5863742at2759"/>